<organism evidence="2 3">
    <name type="scientific">Equus przewalskii</name>
    <name type="common">Przewalski's horse</name>
    <name type="synonym">Equus caballus przewalskii</name>
    <dbReference type="NCBI Taxonomy" id="9798"/>
    <lineage>
        <taxon>Eukaryota</taxon>
        <taxon>Metazoa</taxon>
        <taxon>Chordata</taxon>
        <taxon>Craniata</taxon>
        <taxon>Vertebrata</taxon>
        <taxon>Euteleostomi</taxon>
        <taxon>Mammalia</taxon>
        <taxon>Eutheria</taxon>
        <taxon>Laurasiatheria</taxon>
        <taxon>Perissodactyla</taxon>
        <taxon>Equidae</taxon>
        <taxon>Equus</taxon>
    </lineage>
</organism>
<sequence length="193" mass="20231">MLRGPCGGRLVSWPVLGLSAQHGLKDHRSGRGCPSVKVEPALSPEVQELPGGSAAVGSSPKRAAPSTPLSQGGQAAPRAGHAGATPAGGPRTRHRHEPLLRTGGAGASRNSANPGEAEGKKLYLHKRRGCLFQEPGEVSRMPNTENNVALDFLKTAKPSETQVSSPSPRVRNYFLLLFLFSSLSIELSSDPST</sequence>
<name>A0ABM4PTZ0_EQUPR</name>
<dbReference type="RefSeq" id="XP_070480666.1">
    <property type="nucleotide sequence ID" value="XM_070624565.1"/>
</dbReference>
<keyword evidence="2" id="KW-1185">Reference proteome</keyword>
<feature type="region of interest" description="Disordered" evidence="1">
    <location>
        <begin position="23"/>
        <end position="120"/>
    </location>
</feature>
<dbReference type="GeneID" id="139084019"/>
<evidence type="ECO:0000256" key="1">
    <source>
        <dbReference type="SAM" id="MobiDB-lite"/>
    </source>
</evidence>
<evidence type="ECO:0000313" key="2">
    <source>
        <dbReference type="Proteomes" id="UP001652662"/>
    </source>
</evidence>
<accession>A0ABM4PTZ0</accession>
<protein>
    <submittedName>
        <fullName evidence="3">Uncharacterized protein isoform X1</fullName>
    </submittedName>
</protein>
<proteinExistence type="predicted"/>
<gene>
    <name evidence="3" type="primary">LOC139084019</name>
</gene>
<reference evidence="3" key="1">
    <citation type="submission" date="2025-08" db="UniProtKB">
        <authorList>
            <consortium name="RefSeq"/>
        </authorList>
    </citation>
    <scope>IDENTIFICATION</scope>
    <source>
        <tissue evidence="3">Blood</tissue>
    </source>
</reference>
<dbReference type="Proteomes" id="UP001652662">
    <property type="component" value="Chromosome 6"/>
</dbReference>
<feature type="compositionally biased region" description="Low complexity" evidence="1">
    <location>
        <begin position="71"/>
        <end position="90"/>
    </location>
</feature>
<evidence type="ECO:0000313" key="3">
    <source>
        <dbReference type="RefSeq" id="XP_070480666.1"/>
    </source>
</evidence>